<organism evidence="2">
    <name type="scientific">Rhizophora mucronata</name>
    <name type="common">Asiatic mangrove</name>
    <dbReference type="NCBI Taxonomy" id="61149"/>
    <lineage>
        <taxon>Eukaryota</taxon>
        <taxon>Viridiplantae</taxon>
        <taxon>Streptophyta</taxon>
        <taxon>Embryophyta</taxon>
        <taxon>Tracheophyta</taxon>
        <taxon>Spermatophyta</taxon>
        <taxon>Magnoliopsida</taxon>
        <taxon>eudicotyledons</taxon>
        <taxon>Gunneridae</taxon>
        <taxon>Pentapetalae</taxon>
        <taxon>rosids</taxon>
        <taxon>fabids</taxon>
        <taxon>Malpighiales</taxon>
        <taxon>Rhizophoraceae</taxon>
        <taxon>Rhizophora</taxon>
    </lineage>
</organism>
<feature type="chain" id="PRO_5015169756" evidence="1">
    <location>
        <begin position="17"/>
        <end position="51"/>
    </location>
</feature>
<keyword evidence="1" id="KW-0732">Signal</keyword>
<evidence type="ECO:0000256" key="1">
    <source>
        <dbReference type="SAM" id="SignalP"/>
    </source>
</evidence>
<evidence type="ECO:0000313" key="2">
    <source>
        <dbReference type="EMBL" id="MBW99619.1"/>
    </source>
</evidence>
<proteinExistence type="predicted"/>
<accession>A0A2P2K1N0</accession>
<dbReference type="EMBL" id="GGEC01019136">
    <property type="protein sequence ID" value="MBW99619.1"/>
    <property type="molecule type" value="Transcribed_RNA"/>
</dbReference>
<sequence>MLVLLISFGFFTDSSDLGCRRWGAPQSKLNFAPTFIILPGHCMSVADRLKC</sequence>
<dbReference type="AlphaFoldDB" id="A0A2P2K1N0"/>
<name>A0A2P2K1N0_RHIMU</name>
<protein>
    <submittedName>
        <fullName evidence="2">Uncharacterized protein</fullName>
    </submittedName>
</protein>
<feature type="signal peptide" evidence="1">
    <location>
        <begin position="1"/>
        <end position="16"/>
    </location>
</feature>
<reference evidence="2" key="1">
    <citation type="submission" date="2018-02" db="EMBL/GenBank/DDBJ databases">
        <title>Rhizophora mucronata_Transcriptome.</title>
        <authorList>
            <person name="Meera S.P."/>
            <person name="Sreeshan A."/>
            <person name="Augustine A."/>
        </authorList>
    </citation>
    <scope>NUCLEOTIDE SEQUENCE</scope>
    <source>
        <tissue evidence="2">Leaf</tissue>
    </source>
</reference>